<dbReference type="InterPro" id="IPR036864">
    <property type="entry name" value="Zn2-C6_fun-type_DNA-bd_sf"/>
</dbReference>
<reference evidence="6" key="1">
    <citation type="journal article" date="2020" name="Phytopathology">
        <title>Genome sequence of the chestnut blight fungus Cryphonectria parasitica EP155: A fundamental resource for an archetypical invasive plant pathogen.</title>
        <authorList>
            <person name="Crouch J.A."/>
            <person name="Dawe A."/>
            <person name="Aerts A."/>
            <person name="Barry K."/>
            <person name="Churchill A.C.L."/>
            <person name="Grimwood J."/>
            <person name="Hillman B."/>
            <person name="Milgroom M.G."/>
            <person name="Pangilinan J."/>
            <person name="Smith M."/>
            <person name="Salamov A."/>
            <person name="Schmutz J."/>
            <person name="Yadav J."/>
            <person name="Grigoriev I.V."/>
            <person name="Nuss D."/>
        </authorList>
    </citation>
    <scope>NUCLEOTIDE SEQUENCE</scope>
    <source>
        <strain evidence="6">EP155</strain>
    </source>
</reference>
<evidence type="ECO:0008006" key="8">
    <source>
        <dbReference type="Google" id="ProtNLM"/>
    </source>
</evidence>
<dbReference type="InterPro" id="IPR051089">
    <property type="entry name" value="prtT"/>
</dbReference>
<dbReference type="GO" id="GO:0000976">
    <property type="term" value="F:transcription cis-regulatory region binding"/>
    <property type="evidence" value="ECO:0007669"/>
    <property type="project" value="TreeGrafter"/>
</dbReference>
<sequence>RQAGQPAPYGQACLQCYKSKCKCMLRDERGTCERCHRLGQRCIPSDAIRRRRVQTSQSTGSKVAHLEQRIDSLMSLLKNATRSPDSLDELQTTLRREIYARRYDALSEVQDPSIADITPGALMGSTSTTCLSRFIDKLLPCCPFVHLPRQTSIKTLGRDRPFLLLAISTVARPSTKTRLARGEEFKRILAKELLVDGHSSIDLLLAVLTFVAWSHDTFLSKKSISRLLTLALSILYE</sequence>
<evidence type="ECO:0000256" key="5">
    <source>
        <dbReference type="ARBA" id="ARBA00023242"/>
    </source>
</evidence>
<name>A0A9P4XXP4_CRYP1</name>
<evidence type="ECO:0000256" key="3">
    <source>
        <dbReference type="ARBA" id="ARBA00023125"/>
    </source>
</evidence>
<evidence type="ECO:0000313" key="6">
    <source>
        <dbReference type="EMBL" id="KAF3762685.1"/>
    </source>
</evidence>
<dbReference type="GO" id="GO:0005634">
    <property type="term" value="C:nucleus"/>
    <property type="evidence" value="ECO:0007669"/>
    <property type="project" value="UniProtKB-SubCell"/>
</dbReference>
<dbReference type="GO" id="GO:0008270">
    <property type="term" value="F:zinc ion binding"/>
    <property type="evidence" value="ECO:0007669"/>
    <property type="project" value="InterPro"/>
</dbReference>
<evidence type="ECO:0000256" key="2">
    <source>
        <dbReference type="ARBA" id="ARBA00023015"/>
    </source>
</evidence>
<keyword evidence="5" id="KW-0539">Nucleus</keyword>
<evidence type="ECO:0000256" key="4">
    <source>
        <dbReference type="ARBA" id="ARBA00023163"/>
    </source>
</evidence>
<dbReference type="OrthoDB" id="1600564at2759"/>
<dbReference type="EMBL" id="MU032350">
    <property type="protein sequence ID" value="KAF3762685.1"/>
    <property type="molecule type" value="Genomic_DNA"/>
</dbReference>
<keyword evidence="4" id="KW-0804">Transcription</keyword>
<dbReference type="Proteomes" id="UP000803844">
    <property type="component" value="Unassembled WGS sequence"/>
</dbReference>
<dbReference type="GO" id="GO:0000981">
    <property type="term" value="F:DNA-binding transcription factor activity, RNA polymerase II-specific"/>
    <property type="evidence" value="ECO:0007669"/>
    <property type="project" value="InterPro"/>
</dbReference>
<feature type="non-terminal residue" evidence="6">
    <location>
        <position position="237"/>
    </location>
</feature>
<dbReference type="GeneID" id="63832762"/>
<keyword evidence="7" id="KW-1185">Reference proteome</keyword>
<dbReference type="SUPFAM" id="SSF57701">
    <property type="entry name" value="Zn2/Cys6 DNA-binding domain"/>
    <property type="match status" value="1"/>
</dbReference>
<comment type="caution">
    <text evidence="6">The sequence shown here is derived from an EMBL/GenBank/DDBJ whole genome shotgun (WGS) entry which is preliminary data.</text>
</comment>
<dbReference type="RefSeq" id="XP_040773664.1">
    <property type="nucleotide sequence ID" value="XM_040915633.1"/>
</dbReference>
<protein>
    <recommendedName>
        <fullName evidence="8">Zn(2)-C6 fungal-type domain-containing protein</fullName>
    </recommendedName>
</protein>
<evidence type="ECO:0000313" key="7">
    <source>
        <dbReference type="Proteomes" id="UP000803844"/>
    </source>
</evidence>
<accession>A0A9P4XXP4</accession>
<keyword evidence="2" id="KW-0805">Transcription regulation</keyword>
<gene>
    <name evidence="6" type="ORF">M406DRAFT_222878</name>
</gene>
<dbReference type="Gene3D" id="4.10.240.10">
    <property type="entry name" value="Zn(2)-C6 fungal-type DNA-binding domain"/>
    <property type="match status" value="1"/>
</dbReference>
<organism evidence="6 7">
    <name type="scientific">Cryphonectria parasitica (strain ATCC 38755 / EP155)</name>
    <dbReference type="NCBI Taxonomy" id="660469"/>
    <lineage>
        <taxon>Eukaryota</taxon>
        <taxon>Fungi</taxon>
        <taxon>Dikarya</taxon>
        <taxon>Ascomycota</taxon>
        <taxon>Pezizomycotina</taxon>
        <taxon>Sordariomycetes</taxon>
        <taxon>Sordariomycetidae</taxon>
        <taxon>Diaporthales</taxon>
        <taxon>Cryphonectriaceae</taxon>
        <taxon>Cryphonectria-Endothia species complex</taxon>
        <taxon>Cryphonectria</taxon>
    </lineage>
</organism>
<dbReference type="PANTHER" id="PTHR31845">
    <property type="entry name" value="FINGER DOMAIN PROTEIN, PUTATIVE-RELATED"/>
    <property type="match status" value="1"/>
</dbReference>
<comment type="subcellular location">
    <subcellularLocation>
        <location evidence="1">Nucleus</location>
    </subcellularLocation>
</comment>
<dbReference type="PANTHER" id="PTHR31845:SF18">
    <property type="entry name" value="ZN(II)2CYS6 TRANSCRIPTION FACTOR (EUROFUNG)"/>
    <property type="match status" value="1"/>
</dbReference>
<feature type="non-terminal residue" evidence="6">
    <location>
        <position position="1"/>
    </location>
</feature>
<evidence type="ECO:0000256" key="1">
    <source>
        <dbReference type="ARBA" id="ARBA00004123"/>
    </source>
</evidence>
<dbReference type="AlphaFoldDB" id="A0A9P4XXP4"/>
<proteinExistence type="predicted"/>
<keyword evidence="3" id="KW-0238">DNA-binding</keyword>